<dbReference type="SUPFAM" id="SSF48179">
    <property type="entry name" value="6-phosphogluconate dehydrogenase C-terminal domain-like"/>
    <property type="match status" value="1"/>
</dbReference>
<evidence type="ECO:0000256" key="3">
    <source>
        <dbReference type="ARBA" id="ARBA00007870"/>
    </source>
</evidence>
<dbReference type="Pfam" id="PF02558">
    <property type="entry name" value="ApbA"/>
    <property type="match status" value="1"/>
</dbReference>
<evidence type="ECO:0000259" key="12">
    <source>
        <dbReference type="Pfam" id="PF02558"/>
    </source>
</evidence>
<dbReference type="PANTHER" id="PTHR43765:SF2">
    <property type="entry name" value="2-DEHYDROPANTOATE 2-REDUCTASE"/>
    <property type="match status" value="1"/>
</dbReference>
<comment type="pathway">
    <text evidence="2 11">Cofactor biosynthesis; (R)-pantothenate biosynthesis; (R)-pantoate from 3-methyl-2-oxobutanoate: step 2/2.</text>
</comment>
<name>A0A1H9DKQ9_9BACI</name>
<dbReference type="GO" id="GO:0050661">
    <property type="term" value="F:NADP binding"/>
    <property type="evidence" value="ECO:0007669"/>
    <property type="project" value="TreeGrafter"/>
</dbReference>
<dbReference type="NCBIfam" id="TIGR00745">
    <property type="entry name" value="apbA_panE"/>
    <property type="match status" value="1"/>
</dbReference>
<evidence type="ECO:0000313" key="15">
    <source>
        <dbReference type="Proteomes" id="UP000199410"/>
    </source>
</evidence>
<evidence type="ECO:0000256" key="8">
    <source>
        <dbReference type="ARBA" id="ARBA00023002"/>
    </source>
</evidence>
<dbReference type="InterPro" id="IPR050838">
    <property type="entry name" value="Ketopantoate_reductase"/>
</dbReference>
<dbReference type="Proteomes" id="UP000199410">
    <property type="component" value="Unassembled WGS sequence"/>
</dbReference>
<keyword evidence="7 11" id="KW-0521">NADP</keyword>
<evidence type="ECO:0000256" key="9">
    <source>
        <dbReference type="ARBA" id="ARBA00032024"/>
    </source>
</evidence>
<sequence length="301" mass="33361">MMKVAVIGAGAVGQLTASFLAESGMSVSLVTRKQKQVEELTTNQLTRMNIDGTKTVQKIASTTNLTALPPQDLIVIAVKYVHLQNLYDQLASLSNEIPLLFMQNGLAHFEEARSLPQKNIAFCSVSFGAQLRNQTTVQHRGIGPCKIAIERGKQPVFLKLLQLQNPLFPVEMADNAEKMLFEKAIFNSLINPLTYVLQIKNGELVTNTRVYALLKNIYQELTIAFEDIERTISFGDVVDLCRQTAENTSSMLADRMQGRKSEIETIVGAILDKALTNGHHLPTLRTLYLQVLAIEESGEQS</sequence>
<keyword evidence="8 11" id="KW-0560">Oxidoreductase</keyword>
<dbReference type="GO" id="GO:0008677">
    <property type="term" value="F:2-dehydropantoate 2-reductase activity"/>
    <property type="evidence" value="ECO:0007669"/>
    <property type="project" value="UniProtKB-EC"/>
</dbReference>
<comment type="similarity">
    <text evidence="3 11">Belongs to the ketopantoate reductase family.</text>
</comment>
<comment type="catalytic activity">
    <reaction evidence="10 11">
        <text>(R)-pantoate + NADP(+) = 2-dehydropantoate + NADPH + H(+)</text>
        <dbReference type="Rhea" id="RHEA:16233"/>
        <dbReference type="ChEBI" id="CHEBI:11561"/>
        <dbReference type="ChEBI" id="CHEBI:15378"/>
        <dbReference type="ChEBI" id="CHEBI:15980"/>
        <dbReference type="ChEBI" id="CHEBI:57783"/>
        <dbReference type="ChEBI" id="CHEBI:58349"/>
        <dbReference type="EC" id="1.1.1.169"/>
    </reaction>
</comment>
<accession>A0A1H9DKQ9</accession>
<dbReference type="EC" id="1.1.1.169" evidence="4 11"/>
<proteinExistence type="inferred from homology"/>
<dbReference type="SUPFAM" id="SSF51735">
    <property type="entry name" value="NAD(P)-binding Rossmann-fold domains"/>
    <property type="match status" value="1"/>
</dbReference>
<comment type="function">
    <text evidence="1 11">Catalyzes the NADPH-dependent reduction of ketopantoate into pantoic acid.</text>
</comment>
<evidence type="ECO:0000259" key="13">
    <source>
        <dbReference type="Pfam" id="PF08546"/>
    </source>
</evidence>
<dbReference type="AlphaFoldDB" id="A0A1H9DKQ9"/>
<keyword evidence="6 11" id="KW-0566">Pantothenate biosynthesis</keyword>
<evidence type="ECO:0000256" key="6">
    <source>
        <dbReference type="ARBA" id="ARBA00022655"/>
    </source>
</evidence>
<evidence type="ECO:0000256" key="2">
    <source>
        <dbReference type="ARBA" id="ARBA00004994"/>
    </source>
</evidence>
<evidence type="ECO:0000256" key="5">
    <source>
        <dbReference type="ARBA" id="ARBA00019465"/>
    </source>
</evidence>
<dbReference type="PANTHER" id="PTHR43765">
    <property type="entry name" value="2-DEHYDROPANTOATE 2-REDUCTASE-RELATED"/>
    <property type="match status" value="1"/>
</dbReference>
<feature type="domain" description="Ketopantoate reductase N-terminal" evidence="12">
    <location>
        <begin position="4"/>
        <end position="148"/>
    </location>
</feature>
<dbReference type="InterPro" id="IPR013328">
    <property type="entry name" value="6PGD_dom2"/>
</dbReference>
<feature type="domain" description="Ketopantoate reductase C-terminal" evidence="13">
    <location>
        <begin position="177"/>
        <end position="293"/>
    </location>
</feature>
<dbReference type="InterPro" id="IPR008927">
    <property type="entry name" value="6-PGluconate_DH-like_C_sf"/>
</dbReference>
<comment type="caution">
    <text evidence="14">The sequence shown here is derived from an EMBL/GenBank/DDBJ whole genome shotgun (WGS) entry which is preliminary data.</text>
</comment>
<dbReference type="GO" id="GO:0015940">
    <property type="term" value="P:pantothenate biosynthetic process"/>
    <property type="evidence" value="ECO:0007669"/>
    <property type="project" value="UniProtKB-UniPathway"/>
</dbReference>
<gene>
    <name evidence="14" type="ORF">SAMN02787113_01193</name>
</gene>
<dbReference type="GO" id="GO:0005737">
    <property type="term" value="C:cytoplasm"/>
    <property type="evidence" value="ECO:0007669"/>
    <property type="project" value="TreeGrafter"/>
</dbReference>
<evidence type="ECO:0000256" key="4">
    <source>
        <dbReference type="ARBA" id="ARBA00013014"/>
    </source>
</evidence>
<dbReference type="Pfam" id="PF08546">
    <property type="entry name" value="ApbA_C"/>
    <property type="match status" value="1"/>
</dbReference>
<dbReference type="EMBL" id="FOEL01000003">
    <property type="protein sequence ID" value="SEQ13897.1"/>
    <property type="molecule type" value="Genomic_DNA"/>
</dbReference>
<dbReference type="RefSeq" id="WP_008173899.1">
    <property type="nucleotide sequence ID" value="NZ_BJOM01000002.1"/>
</dbReference>
<dbReference type="Gene3D" id="1.10.1040.10">
    <property type="entry name" value="N-(1-d-carboxylethyl)-l-norvaline Dehydrogenase, domain 2"/>
    <property type="match status" value="1"/>
</dbReference>
<dbReference type="Gene3D" id="3.40.50.720">
    <property type="entry name" value="NAD(P)-binding Rossmann-like Domain"/>
    <property type="match status" value="1"/>
</dbReference>
<dbReference type="UniPathway" id="UPA00028">
    <property type="reaction ID" value="UER00004"/>
</dbReference>
<protein>
    <recommendedName>
        <fullName evidence="5 11">2-dehydropantoate 2-reductase</fullName>
        <ecNumber evidence="4 11">1.1.1.169</ecNumber>
    </recommendedName>
    <alternativeName>
        <fullName evidence="9 11">Ketopantoate reductase</fullName>
    </alternativeName>
</protein>
<evidence type="ECO:0000256" key="10">
    <source>
        <dbReference type="ARBA" id="ARBA00048793"/>
    </source>
</evidence>
<evidence type="ECO:0000256" key="7">
    <source>
        <dbReference type="ARBA" id="ARBA00022857"/>
    </source>
</evidence>
<evidence type="ECO:0000256" key="1">
    <source>
        <dbReference type="ARBA" id="ARBA00002919"/>
    </source>
</evidence>
<dbReference type="InterPro" id="IPR036291">
    <property type="entry name" value="NAD(P)-bd_dom_sf"/>
</dbReference>
<reference evidence="14 15" key="1">
    <citation type="submission" date="2016-10" db="EMBL/GenBank/DDBJ databases">
        <authorList>
            <person name="Varghese N."/>
            <person name="Submissions S."/>
        </authorList>
    </citation>
    <scope>NUCLEOTIDE SEQUENCE [LARGE SCALE GENOMIC DNA]</scope>
    <source>
        <strain evidence="14 15">TC-13</strain>
    </source>
</reference>
<organism evidence="14 15">
    <name type="scientific">Lysinibacillus fusiformis</name>
    <dbReference type="NCBI Taxonomy" id="28031"/>
    <lineage>
        <taxon>Bacteria</taxon>
        <taxon>Bacillati</taxon>
        <taxon>Bacillota</taxon>
        <taxon>Bacilli</taxon>
        <taxon>Bacillales</taxon>
        <taxon>Bacillaceae</taxon>
        <taxon>Lysinibacillus</taxon>
    </lineage>
</organism>
<evidence type="ECO:0000313" key="14">
    <source>
        <dbReference type="EMBL" id="SEQ13897.1"/>
    </source>
</evidence>
<dbReference type="InterPro" id="IPR013752">
    <property type="entry name" value="KPA_reductase"/>
</dbReference>
<dbReference type="InterPro" id="IPR003710">
    <property type="entry name" value="ApbA"/>
</dbReference>
<evidence type="ECO:0000256" key="11">
    <source>
        <dbReference type="RuleBase" id="RU362068"/>
    </source>
</evidence>
<dbReference type="InterPro" id="IPR013332">
    <property type="entry name" value="KPR_N"/>
</dbReference>